<evidence type="ECO:0000313" key="3">
    <source>
        <dbReference type="Proteomes" id="UP001225356"/>
    </source>
</evidence>
<comment type="caution">
    <text evidence="2">The sequence shown here is derived from an EMBL/GenBank/DDBJ whole genome shotgun (WGS) entry which is preliminary data.</text>
</comment>
<evidence type="ECO:0000313" key="2">
    <source>
        <dbReference type="EMBL" id="MDP9843750.1"/>
    </source>
</evidence>
<name>A0ABT9QAF8_9ACTN</name>
<proteinExistence type="predicted"/>
<dbReference type="SUPFAM" id="SSF56349">
    <property type="entry name" value="DNA breaking-rejoining enzymes"/>
    <property type="match status" value="1"/>
</dbReference>
<reference evidence="2 3" key="1">
    <citation type="submission" date="2023-07" db="EMBL/GenBank/DDBJ databases">
        <title>Sequencing the genomes of 1000 actinobacteria strains.</title>
        <authorList>
            <person name="Klenk H.-P."/>
        </authorList>
    </citation>
    <scope>NUCLEOTIDE SEQUENCE [LARGE SCALE GENOMIC DNA]</scope>
    <source>
        <strain evidence="2 3">DSM 46740</strain>
    </source>
</reference>
<dbReference type="EMBL" id="JAUSQU010000001">
    <property type="protein sequence ID" value="MDP9843750.1"/>
    <property type="molecule type" value="Genomic_DNA"/>
</dbReference>
<protein>
    <recommendedName>
        <fullName evidence="4">Tyr recombinase domain-containing protein</fullName>
    </recommendedName>
</protein>
<sequence>MLHGVLSPADRHLILFQRWLRDTLNQITEPDGRQLVARFATWHCLHRLRRFAEHGPITEKQTQQARGEILQAIAFLTWLDQHGRTLATCDQTDIDGWYAGAYTARRLTHAFLRWAMRTKLLPRLALPHHPTTNPAPISQQQRLAALRRLLTDDEIPLLTRTAAVMVLLYAQPLTRILRLTIDDVVQHDGHVSLRLGDPATPVPEPFATLLLRHLDQRLNLSTATNQNSRWLFPGRLGGQPMTTDAIEQRLRTHQIATLNSRAAALRHLVLQAPAPVIARMLGYTDQQTSRIATASGSPWSRYAPGDDHSP</sequence>
<dbReference type="RefSeq" id="WP_307558083.1">
    <property type="nucleotide sequence ID" value="NZ_JAUSQU010000001.1"/>
</dbReference>
<dbReference type="InterPro" id="IPR013762">
    <property type="entry name" value="Integrase-like_cat_sf"/>
</dbReference>
<keyword evidence="1" id="KW-0233">DNA recombination</keyword>
<gene>
    <name evidence="2" type="ORF">J2853_002961</name>
</gene>
<dbReference type="InterPro" id="IPR011010">
    <property type="entry name" value="DNA_brk_join_enz"/>
</dbReference>
<evidence type="ECO:0008006" key="4">
    <source>
        <dbReference type="Google" id="ProtNLM"/>
    </source>
</evidence>
<dbReference type="Gene3D" id="1.10.443.10">
    <property type="entry name" value="Intergrase catalytic core"/>
    <property type="match status" value="1"/>
</dbReference>
<keyword evidence="3" id="KW-1185">Reference proteome</keyword>
<organism evidence="2 3">
    <name type="scientific">Streptosporangium lutulentum</name>
    <dbReference type="NCBI Taxonomy" id="1461250"/>
    <lineage>
        <taxon>Bacteria</taxon>
        <taxon>Bacillati</taxon>
        <taxon>Actinomycetota</taxon>
        <taxon>Actinomycetes</taxon>
        <taxon>Streptosporangiales</taxon>
        <taxon>Streptosporangiaceae</taxon>
        <taxon>Streptosporangium</taxon>
    </lineage>
</organism>
<evidence type="ECO:0000256" key="1">
    <source>
        <dbReference type="ARBA" id="ARBA00023172"/>
    </source>
</evidence>
<dbReference type="Proteomes" id="UP001225356">
    <property type="component" value="Unassembled WGS sequence"/>
</dbReference>
<accession>A0ABT9QAF8</accession>